<feature type="region of interest" description="Disordered" evidence="5">
    <location>
        <begin position="1"/>
        <end position="35"/>
    </location>
</feature>
<name>A0A3A4KA55_9NOCA</name>
<keyword evidence="4 6" id="KW-0472">Membrane</keyword>
<evidence type="ECO:0000313" key="8">
    <source>
        <dbReference type="EMBL" id="RJO69352.1"/>
    </source>
</evidence>
<evidence type="ECO:0000256" key="2">
    <source>
        <dbReference type="ARBA" id="ARBA00022692"/>
    </source>
</evidence>
<dbReference type="AlphaFoldDB" id="A0A3A4KA55"/>
<dbReference type="GO" id="GO:0016020">
    <property type="term" value="C:membrane"/>
    <property type="evidence" value="ECO:0007669"/>
    <property type="project" value="UniProtKB-SubCell"/>
</dbReference>
<dbReference type="OrthoDB" id="2004788at2"/>
<keyword evidence="3 6" id="KW-1133">Transmembrane helix</keyword>
<keyword evidence="2 6" id="KW-0812">Transmembrane</keyword>
<feature type="transmembrane region" description="Helical" evidence="6">
    <location>
        <begin position="44"/>
        <end position="62"/>
    </location>
</feature>
<sequence>MPGQPYGQPYPQPGYPVVGYNPADPEAPYGRNQFGEPYSDKQKLLAGLLEILLPFGIGRFYLGHTGIAIAQLLLTFLCGIGAVWCVIDGILILAGNVRDPYGRPLRD</sequence>
<feature type="transmembrane region" description="Helical" evidence="6">
    <location>
        <begin position="68"/>
        <end position="94"/>
    </location>
</feature>
<dbReference type="EMBL" id="QZFU01000045">
    <property type="protein sequence ID" value="RJO69352.1"/>
    <property type="molecule type" value="Genomic_DNA"/>
</dbReference>
<evidence type="ECO:0000256" key="4">
    <source>
        <dbReference type="ARBA" id="ARBA00023136"/>
    </source>
</evidence>
<evidence type="ECO:0000256" key="5">
    <source>
        <dbReference type="SAM" id="MobiDB-lite"/>
    </source>
</evidence>
<evidence type="ECO:0000256" key="1">
    <source>
        <dbReference type="ARBA" id="ARBA00004141"/>
    </source>
</evidence>
<dbReference type="Pfam" id="PF05154">
    <property type="entry name" value="TM2"/>
    <property type="match status" value="1"/>
</dbReference>
<evidence type="ECO:0000313" key="9">
    <source>
        <dbReference type="Proteomes" id="UP000266677"/>
    </source>
</evidence>
<evidence type="ECO:0000256" key="3">
    <source>
        <dbReference type="ARBA" id="ARBA00022989"/>
    </source>
</evidence>
<dbReference type="Proteomes" id="UP000266677">
    <property type="component" value="Unassembled WGS sequence"/>
</dbReference>
<feature type="domain" description="TM2" evidence="7">
    <location>
        <begin position="40"/>
        <end position="90"/>
    </location>
</feature>
<organism evidence="8 9">
    <name type="scientific">Nocardia panacis</name>
    <dbReference type="NCBI Taxonomy" id="2340916"/>
    <lineage>
        <taxon>Bacteria</taxon>
        <taxon>Bacillati</taxon>
        <taxon>Actinomycetota</taxon>
        <taxon>Actinomycetes</taxon>
        <taxon>Mycobacteriales</taxon>
        <taxon>Nocardiaceae</taxon>
        <taxon>Nocardia</taxon>
    </lineage>
</organism>
<protein>
    <submittedName>
        <fullName evidence="8">TM2 domain-containing protein</fullName>
    </submittedName>
</protein>
<dbReference type="InterPro" id="IPR007829">
    <property type="entry name" value="TM2"/>
</dbReference>
<comment type="caution">
    <text evidence="8">The sequence shown here is derived from an EMBL/GenBank/DDBJ whole genome shotgun (WGS) entry which is preliminary data.</text>
</comment>
<evidence type="ECO:0000259" key="7">
    <source>
        <dbReference type="Pfam" id="PF05154"/>
    </source>
</evidence>
<accession>A0A3A4KA55</accession>
<evidence type="ECO:0000256" key="6">
    <source>
        <dbReference type="SAM" id="Phobius"/>
    </source>
</evidence>
<gene>
    <name evidence="8" type="ORF">D5S18_31675</name>
</gene>
<keyword evidence="9" id="KW-1185">Reference proteome</keyword>
<comment type="subcellular location">
    <subcellularLocation>
        <location evidence="1">Membrane</location>
        <topology evidence="1">Multi-pass membrane protein</topology>
    </subcellularLocation>
</comment>
<proteinExistence type="predicted"/>
<reference evidence="8 9" key="1">
    <citation type="submission" date="2018-09" db="EMBL/GenBank/DDBJ databases">
        <title>YIM PH21274 draft genome.</title>
        <authorList>
            <person name="Miao C."/>
        </authorList>
    </citation>
    <scope>NUCLEOTIDE SEQUENCE [LARGE SCALE GENOMIC DNA]</scope>
    <source>
        <strain evidence="8 9">YIM PH 21724</strain>
    </source>
</reference>